<reference evidence="17 19" key="1">
    <citation type="journal article" date="2021" name="Hortic Res">
        <title>Chromosome-scale assembly of the Dendrobium chrysotoxum genome enhances the understanding of orchid evolution.</title>
        <authorList>
            <person name="Zhang Y."/>
            <person name="Zhang G.Q."/>
            <person name="Zhang D."/>
            <person name="Liu X.D."/>
            <person name="Xu X.Y."/>
            <person name="Sun W.H."/>
            <person name="Yu X."/>
            <person name="Zhu X."/>
            <person name="Wang Z.W."/>
            <person name="Zhao X."/>
            <person name="Zhong W.Y."/>
            <person name="Chen H."/>
            <person name="Yin W.L."/>
            <person name="Huang T."/>
            <person name="Niu S.C."/>
            <person name="Liu Z.J."/>
        </authorList>
    </citation>
    <scope>NUCLEOTIDE SEQUENCE [LARGE SCALE GENOMIC DNA]</scope>
    <source>
        <strain evidence="17">Lindl</strain>
    </source>
</reference>
<dbReference type="InterPro" id="IPR010979">
    <property type="entry name" value="Ribosomal_uS13-like_H2TH"/>
</dbReference>
<evidence type="ECO:0000313" key="19">
    <source>
        <dbReference type="Proteomes" id="UP000775213"/>
    </source>
</evidence>
<comment type="subcellular location">
    <subcellularLocation>
        <location evidence="1">Membrane</location>
        <topology evidence="1">Multi-pass membrane protein</topology>
    </subcellularLocation>
    <subcellularLocation>
        <location evidence="2">Mitochondrion</location>
    </subcellularLocation>
</comment>
<gene>
    <name evidence="18" type="ORF">IEQ34_025662</name>
    <name evidence="17" type="ORF">IEQ34_025727</name>
</gene>
<evidence type="ECO:0000256" key="9">
    <source>
        <dbReference type="ARBA" id="ARBA00023128"/>
    </source>
</evidence>
<keyword evidence="10" id="KW-0472">Membrane</keyword>
<feature type="compositionally biased region" description="Basic and acidic residues" evidence="16">
    <location>
        <begin position="1"/>
        <end position="11"/>
    </location>
</feature>
<keyword evidence="11" id="KW-0687">Ribonucleoprotein</keyword>
<evidence type="ECO:0000256" key="4">
    <source>
        <dbReference type="ARBA" id="ARBA00022692"/>
    </source>
</evidence>
<dbReference type="GO" id="GO:0019843">
    <property type="term" value="F:rRNA binding"/>
    <property type="evidence" value="ECO:0007669"/>
    <property type="project" value="UniProtKB-KW"/>
</dbReference>
<evidence type="ECO:0000256" key="16">
    <source>
        <dbReference type="SAM" id="MobiDB-lite"/>
    </source>
</evidence>
<evidence type="ECO:0000256" key="3">
    <source>
        <dbReference type="ARBA" id="ARBA00008080"/>
    </source>
</evidence>
<dbReference type="InterPro" id="IPR001892">
    <property type="entry name" value="Ribosomal_uS13"/>
</dbReference>
<dbReference type="GO" id="GO:0003735">
    <property type="term" value="F:structural constituent of ribosome"/>
    <property type="evidence" value="ECO:0007669"/>
    <property type="project" value="InterPro"/>
</dbReference>
<dbReference type="Pfam" id="PF00416">
    <property type="entry name" value="Ribosomal_S13"/>
    <property type="match status" value="1"/>
</dbReference>
<evidence type="ECO:0000313" key="18">
    <source>
        <dbReference type="EMBL" id="KAH0440293.1"/>
    </source>
</evidence>
<dbReference type="Proteomes" id="UP000775213">
    <property type="component" value="Unassembled WGS sequence"/>
</dbReference>
<dbReference type="InterPro" id="IPR027437">
    <property type="entry name" value="Rbsml_uS13_C"/>
</dbReference>
<keyword evidence="7" id="KW-0689">Ribosomal protein</keyword>
<dbReference type="InterPro" id="IPR001694">
    <property type="entry name" value="NADH_UbQ_OxRdtase_su1/FPO"/>
</dbReference>
<keyword evidence="4" id="KW-0812">Transmembrane</keyword>
<evidence type="ECO:0000256" key="12">
    <source>
        <dbReference type="ARBA" id="ARBA00037439"/>
    </source>
</evidence>
<dbReference type="GO" id="GO:0016020">
    <property type="term" value="C:membrane"/>
    <property type="evidence" value="ECO:0007669"/>
    <property type="project" value="UniProtKB-SubCell"/>
</dbReference>
<evidence type="ECO:0000256" key="8">
    <source>
        <dbReference type="ARBA" id="ARBA00022989"/>
    </source>
</evidence>
<dbReference type="FunFam" id="4.10.910.10:FF:000003">
    <property type="entry name" value="Ribosomal protein S13"/>
    <property type="match status" value="1"/>
</dbReference>
<dbReference type="GO" id="GO:0006412">
    <property type="term" value="P:translation"/>
    <property type="evidence" value="ECO:0007669"/>
    <property type="project" value="InterPro"/>
</dbReference>
<comment type="subunit">
    <text evidence="13">Part of the small ribosomal subunit.</text>
</comment>
<dbReference type="SUPFAM" id="SSF46946">
    <property type="entry name" value="S13-like H2TH domain"/>
    <property type="match status" value="1"/>
</dbReference>
<keyword evidence="19" id="KW-1185">Reference proteome</keyword>
<dbReference type="GO" id="GO:0005739">
    <property type="term" value="C:mitochondrion"/>
    <property type="evidence" value="ECO:0007669"/>
    <property type="project" value="UniProtKB-SubCell"/>
</dbReference>
<evidence type="ECO:0000256" key="14">
    <source>
        <dbReference type="ARBA" id="ARBA00040757"/>
    </source>
</evidence>
<dbReference type="EMBL" id="JAGFBR010000641">
    <property type="protein sequence ID" value="KAH0440293.1"/>
    <property type="molecule type" value="Genomic_DNA"/>
</dbReference>
<dbReference type="AlphaFoldDB" id="A0AAV7FPY4"/>
<dbReference type="Pfam" id="PF00146">
    <property type="entry name" value="NADHdh"/>
    <property type="match status" value="2"/>
</dbReference>
<protein>
    <recommendedName>
        <fullName evidence="14">Small ribosomal subunit protein uS13m</fullName>
    </recommendedName>
    <alternativeName>
        <fullName evidence="15">Ribosomal protein S13, mitochondrial</fullName>
    </alternativeName>
</protein>
<dbReference type="GO" id="GO:1990904">
    <property type="term" value="C:ribonucleoprotein complex"/>
    <property type="evidence" value="ECO:0007669"/>
    <property type="project" value="UniProtKB-KW"/>
</dbReference>
<dbReference type="PROSITE" id="PS50159">
    <property type="entry name" value="RIBOSOMAL_S13_2"/>
    <property type="match status" value="1"/>
</dbReference>
<dbReference type="PROSITE" id="PS00646">
    <property type="entry name" value="RIBOSOMAL_S13_1"/>
    <property type="match status" value="1"/>
</dbReference>
<dbReference type="GO" id="GO:0005840">
    <property type="term" value="C:ribosome"/>
    <property type="evidence" value="ECO:0007669"/>
    <property type="project" value="UniProtKB-KW"/>
</dbReference>
<accession>A0AAV7FPY4</accession>
<evidence type="ECO:0000256" key="6">
    <source>
        <dbReference type="ARBA" id="ARBA00022884"/>
    </source>
</evidence>
<evidence type="ECO:0000256" key="2">
    <source>
        <dbReference type="ARBA" id="ARBA00004173"/>
    </source>
</evidence>
<keyword evidence="9" id="KW-0496">Mitochondrion</keyword>
<evidence type="ECO:0000256" key="15">
    <source>
        <dbReference type="ARBA" id="ARBA00042802"/>
    </source>
</evidence>
<dbReference type="PANTHER" id="PTHR48185">
    <property type="entry name" value="BNACNNG12700D PROTEIN"/>
    <property type="match status" value="1"/>
</dbReference>
<proteinExistence type="inferred from homology"/>
<dbReference type="EMBL" id="JAGFBR010000642">
    <property type="protein sequence ID" value="KAH0440180.1"/>
    <property type="molecule type" value="Genomic_DNA"/>
</dbReference>
<evidence type="ECO:0000256" key="10">
    <source>
        <dbReference type="ARBA" id="ARBA00023136"/>
    </source>
</evidence>
<sequence length="588" mass="66189">MSRPILKEFRRSRTTKPPPKIKMSPTRPDFNSFSLEGKKRYAAFYQPKRIPLLPRSVYRGRKRCGRTRGQSKLGYRAVSAVGVTEDVLVRFIVGYDILVDCWERPLYSKYAFLGALRSAAQMVPYEVSIGLILIVRLVSTFGSAKAIARIEIVMAQKQIWSGIPLFPVFVMFFISRLAETNRAPSDLPEAEAESVAGYNVEYARDAILNSSLLAEANVPGGRPQPLDLVMSLAEIGPGGRGLALPTQSARYGRLVRSAKLSFSVPGLQPCISGNIKMNELTKSQIDQMEQMISQDHVVHWELKRGERADIERLISISRYRGIRHQDGSPLRGQRTHTNARTFFFFLYVIEILSLFSFRIPRMSRPILKEFRRSRTTKPPPKIKMSPTRPDFNSFSLEGKKRYAAFYQPKRIPLLPRSVYRGRKRCGRTRGQSKLGYRAVSAVGVTEDVLVRFIVGYDILVDCWERPLYSKYAFLGALRSAAQMVPYEVSIGLILIVRLVSTFGSAKAIARIEIVMAQKQIWSGIPLFPVFVMFFISRLAETNRAPSDLPEAEAESVAGYNVEYARDAILNSSLLAEANVPGSRGLILT</sequence>
<dbReference type="Gene3D" id="4.10.910.10">
    <property type="entry name" value="30s ribosomal protein s13, domain 2"/>
    <property type="match status" value="1"/>
</dbReference>
<evidence type="ECO:0000256" key="5">
    <source>
        <dbReference type="ARBA" id="ARBA00022730"/>
    </source>
</evidence>
<keyword evidence="5" id="KW-0699">rRNA-binding</keyword>
<evidence type="ECO:0000313" key="17">
    <source>
        <dbReference type="EMBL" id="KAH0440180.1"/>
    </source>
</evidence>
<evidence type="ECO:0000256" key="13">
    <source>
        <dbReference type="ARBA" id="ARBA00038537"/>
    </source>
</evidence>
<evidence type="ECO:0000256" key="7">
    <source>
        <dbReference type="ARBA" id="ARBA00022980"/>
    </source>
</evidence>
<comment type="caution">
    <text evidence="17">The sequence shown here is derived from an EMBL/GenBank/DDBJ whole genome shotgun (WGS) entry which is preliminary data.</text>
</comment>
<keyword evidence="6" id="KW-0694">RNA-binding</keyword>
<evidence type="ECO:0000256" key="11">
    <source>
        <dbReference type="ARBA" id="ARBA00023274"/>
    </source>
</evidence>
<evidence type="ECO:0000256" key="1">
    <source>
        <dbReference type="ARBA" id="ARBA00004141"/>
    </source>
</evidence>
<feature type="region of interest" description="Disordered" evidence="16">
    <location>
        <begin position="1"/>
        <end position="24"/>
    </location>
</feature>
<comment type="similarity">
    <text evidence="3">Belongs to the universal ribosomal protein uS13 family.</text>
</comment>
<keyword evidence="8" id="KW-1133">Transmembrane helix</keyword>
<reference evidence="17" key="2">
    <citation type="submission" date="2021-03" db="EMBL/GenBank/DDBJ databases">
        <authorList>
            <person name="Zhang Y."/>
            <person name="Zhang G.-Q."/>
            <person name="Huang T."/>
            <person name="Niu S.-C."/>
            <person name="Liu Z.-J."/>
        </authorList>
    </citation>
    <scope>NUCLEOTIDE SEQUENCE</scope>
    <source>
        <strain evidence="17">Lindl</strain>
        <tissue evidence="17">Fresh leaves</tissue>
    </source>
</reference>
<organism evidence="17 19">
    <name type="scientific">Dendrobium chrysotoxum</name>
    <name type="common">Orchid</name>
    <dbReference type="NCBI Taxonomy" id="161865"/>
    <lineage>
        <taxon>Eukaryota</taxon>
        <taxon>Viridiplantae</taxon>
        <taxon>Streptophyta</taxon>
        <taxon>Embryophyta</taxon>
        <taxon>Tracheophyta</taxon>
        <taxon>Spermatophyta</taxon>
        <taxon>Magnoliopsida</taxon>
        <taxon>Liliopsida</taxon>
        <taxon>Asparagales</taxon>
        <taxon>Orchidaceae</taxon>
        <taxon>Epidendroideae</taxon>
        <taxon>Malaxideae</taxon>
        <taxon>Dendrobiinae</taxon>
        <taxon>Dendrobium</taxon>
    </lineage>
</organism>
<name>A0AAV7FPY4_DENCH</name>
<comment type="function">
    <text evidence="12">Located at the top of the head of the small subunit, it contacts several helices of the 18S rRNA.</text>
</comment>
<dbReference type="InterPro" id="IPR018269">
    <property type="entry name" value="Ribosomal_uS13_CS"/>
</dbReference>
<dbReference type="PANTHER" id="PTHR48185:SF1">
    <property type="entry name" value="NADH:QUINONE OXIDOREDUCTASE_MRP ANTIPORTER MEMBRANE SUBUNIT DOMAIN-CONTAINING PROTEIN"/>
    <property type="match status" value="1"/>
</dbReference>